<dbReference type="GO" id="GO:0009279">
    <property type="term" value="C:cell outer membrane"/>
    <property type="evidence" value="ECO:0007669"/>
    <property type="project" value="UniProtKB-SubCell"/>
</dbReference>
<sequence length="489" mass="51214">MGKHANLALALAAALAASGCATLVPAAPQAQAGIPAEWPLPATTAEAEATTDGRTPTVAVADVGWRDFLADPRLEGVVALALDNNRDLRVAILNVERARAQYRIRRADRLPSIGAEASMERVGGDVPVSEQHTAGVGLAAFELDLFGRVRNLGESALQQYLATEEAQRSAQLSLVAEVASVWLALAADQEQLRLSQAALETYRETLDLTTRRQELGAASALEIEQVRVQVAGAQADVERLAAQVRQDRNALELLVGARVDAALLPDARVGPVTGLAAVPAGLDADVLLRRPDVMAAEHRLLAANANIGAARAAFFPSITLTGSVGSMSDEFSGLFESGTKVWSFVPRINLPIFQGGRLKAALGTATADRDIALAQYEQAIQSGFREVADALVLSASLAAQVAARQELVDAAARAESLATARYEGGVDSHLVQLDAQRTLYSAQQALVATRLAEQANRVSLYRVLGGGWPHAGADLAATGADLSGGQATP</sequence>
<keyword evidence="2" id="KW-0472">Membrane</keyword>
<dbReference type="Proteomes" id="UP000316584">
    <property type="component" value="Chromosome"/>
</dbReference>
<feature type="signal peptide" evidence="2">
    <location>
        <begin position="1"/>
        <end position="26"/>
    </location>
</feature>
<keyword evidence="2" id="KW-0449">Lipoprotein</keyword>
<accession>A0A518N4U6</accession>
<comment type="similarity">
    <text evidence="1 2">Belongs to the outer membrane factor (OMF) (TC 1.B.17) family.</text>
</comment>
<dbReference type="PANTHER" id="PTHR30203:SF32">
    <property type="entry name" value="CATION EFFLUX SYSTEM PROTEIN CUSC"/>
    <property type="match status" value="1"/>
</dbReference>
<dbReference type="Gene3D" id="1.20.1600.10">
    <property type="entry name" value="Outer membrane efflux proteins (OEP)"/>
    <property type="match status" value="1"/>
</dbReference>
<dbReference type="AlphaFoldDB" id="A0A518N4U6"/>
<keyword evidence="2" id="KW-0732">Signal</keyword>
<evidence type="ECO:0000313" key="3">
    <source>
        <dbReference type="EMBL" id="QDW66934.1"/>
    </source>
</evidence>
<organism evidence="3 4">
    <name type="scientific">Luteimonas granuli</name>
    <dbReference type="NCBI Taxonomy" id="1176533"/>
    <lineage>
        <taxon>Bacteria</taxon>
        <taxon>Pseudomonadati</taxon>
        <taxon>Pseudomonadota</taxon>
        <taxon>Gammaproteobacteria</taxon>
        <taxon>Lysobacterales</taxon>
        <taxon>Lysobacteraceae</taxon>
        <taxon>Luteimonas</taxon>
    </lineage>
</organism>
<dbReference type="PROSITE" id="PS51257">
    <property type="entry name" value="PROKAR_LIPOPROTEIN"/>
    <property type="match status" value="1"/>
</dbReference>
<dbReference type="NCBIfam" id="TIGR01845">
    <property type="entry name" value="outer_NodT"/>
    <property type="match status" value="1"/>
</dbReference>
<dbReference type="SUPFAM" id="SSF56954">
    <property type="entry name" value="Outer membrane efflux proteins (OEP)"/>
    <property type="match status" value="1"/>
</dbReference>
<dbReference type="KEGG" id="lug:FPZ22_08540"/>
<reference evidence="3 4" key="1">
    <citation type="submission" date="2019-07" db="EMBL/GenBank/DDBJ databases">
        <title>Full genome sequence of Luteimonas sp. Gr-4.</title>
        <authorList>
            <person name="Im W.-T."/>
        </authorList>
    </citation>
    <scope>NUCLEOTIDE SEQUENCE [LARGE SCALE GENOMIC DNA]</scope>
    <source>
        <strain evidence="3 4">Gr-4</strain>
    </source>
</reference>
<dbReference type="RefSeq" id="WP_144892140.1">
    <property type="nucleotide sequence ID" value="NZ_CP042218.1"/>
</dbReference>
<keyword evidence="2" id="KW-0564">Palmitate</keyword>
<evidence type="ECO:0000256" key="2">
    <source>
        <dbReference type="RuleBase" id="RU362097"/>
    </source>
</evidence>
<keyword evidence="2" id="KW-1134">Transmembrane beta strand</keyword>
<keyword evidence="2" id="KW-0812">Transmembrane</keyword>
<dbReference type="Gene3D" id="2.20.200.10">
    <property type="entry name" value="Outer membrane efflux proteins (OEP)"/>
    <property type="match status" value="1"/>
</dbReference>
<evidence type="ECO:0000256" key="1">
    <source>
        <dbReference type="ARBA" id="ARBA00007613"/>
    </source>
</evidence>
<dbReference type="EMBL" id="CP042218">
    <property type="protein sequence ID" value="QDW66934.1"/>
    <property type="molecule type" value="Genomic_DNA"/>
</dbReference>
<name>A0A518N4U6_9GAMM</name>
<evidence type="ECO:0000313" key="4">
    <source>
        <dbReference type="Proteomes" id="UP000316584"/>
    </source>
</evidence>
<keyword evidence="4" id="KW-1185">Reference proteome</keyword>
<dbReference type="OrthoDB" id="9770517at2"/>
<dbReference type="InterPro" id="IPR003423">
    <property type="entry name" value="OMP_efflux"/>
</dbReference>
<gene>
    <name evidence="3" type="ORF">FPZ22_08540</name>
</gene>
<proteinExistence type="inferred from homology"/>
<dbReference type="PANTHER" id="PTHR30203">
    <property type="entry name" value="OUTER MEMBRANE CATION EFFLUX PROTEIN"/>
    <property type="match status" value="1"/>
</dbReference>
<comment type="subcellular location">
    <subcellularLocation>
        <location evidence="2">Cell outer membrane</location>
        <topology evidence="2">Lipid-anchor</topology>
    </subcellularLocation>
</comment>
<dbReference type="GO" id="GO:0015562">
    <property type="term" value="F:efflux transmembrane transporter activity"/>
    <property type="evidence" value="ECO:0007669"/>
    <property type="project" value="InterPro"/>
</dbReference>
<protein>
    <submittedName>
        <fullName evidence="3">Efflux transporter outer membrane subunit</fullName>
    </submittedName>
</protein>
<feature type="chain" id="PRO_5022269013" evidence="2">
    <location>
        <begin position="27"/>
        <end position="489"/>
    </location>
</feature>
<dbReference type="Pfam" id="PF02321">
    <property type="entry name" value="OEP"/>
    <property type="match status" value="2"/>
</dbReference>
<dbReference type="InterPro" id="IPR010131">
    <property type="entry name" value="MdtP/NodT-like"/>
</dbReference>